<evidence type="ECO:0000313" key="3">
    <source>
        <dbReference type="EMBL" id="KAF4613933.1"/>
    </source>
</evidence>
<keyword evidence="1" id="KW-0175">Coiled coil</keyword>
<proteinExistence type="predicted"/>
<gene>
    <name evidence="3" type="ORF">D9613_007515</name>
</gene>
<dbReference type="SUPFAM" id="SSF52540">
    <property type="entry name" value="P-loop containing nucleoside triphosphate hydrolases"/>
    <property type="match status" value="1"/>
</dbReference>
<protein>
    <recommendedName>
        <fullName evidence="2">G domain-containing protein</fullName>
    </recommendedName>
</protein>
<feature type="coiled-coil region" evidence="1">
    <location>
        <begin position="261"/>
        <end position="385"/>
    </location>
</feature>
<dbReference type="Proteomes" id="UP000521872">
    <property type="component" value="Unassembled WGS sequence"/>
</dbReference>
<feature type="domain" description="G" evidence="2">
    <location>
        <begin position="53"/>
        <end position="128"/>
    </location>
</feature>
<dbReference type="CDD" id="cd00882">
    <property type="entry name" value="Ras_like_GTPase"/>
    <property type="match status" value="1"/>
</dbReference>
<sequence>MHQGGPIVTSRPPAQSFSVKQIPANQVVTTSTWAASSTSSARTMIVDDSDVAIAVMGATGSGKTTFINLASGSDLRVGRGLKSCTNIVQVAQPFELDGRTVTLIDTPGFDDTTKSDADILRMIAAFLATTYESGKKLAGVIYLHRISDFRMSGIATRNFKLFRELCGESTLKNVVILTNMWGEVSLEVGEARENELKTQDLFFKPVLEKGAQILRHDNTRETAHNILRHLTENLPMPLQIQREMVDQKKDISQTAAGAELNKELMLQIQKHKEEMKRIQEEMREAIRTKDEETKQELEEERKKLQEKMNKVQADAANLASVYEADKKKLDQRLAELNEANQREQKKAAEAHQQQLAALREQLDHCKSDASERAELLRQIEEHQRKRSGGFFANLGRAIDNLFGIH</sequence>
<dbReference type="InterPro" id="IPR027417">
    <property type="entry name" value="P-loop_NTPase"/>
</dbReference>
<dbReference type="InterPro" id="IPR006073">
    <property type="entry name" value="GTP-bd"/>
</dbReference>
<dbReference type="EMBL" id="JAACJL010000045">
    <property type="protein sequence ID" value="KAF4613933.1"/>
    <property type="molecule type" value="Genomic_DNA"/>
</dbReference>
<reference evidence="3 4" key="1">
    <citation type="submission" date="2019-12" db="EMBL/GenBank/DDBJ databases">
        <authorList>
            <person name="Floudas D."/>
            <person name="Bentzer J."/>
            <person name="Ahren D."/>
            <person name="Johansson T."/>
            <person name="Persson P."/>
            <person name="Tunlid A."/>
        </authorList>
    </citation>
    <scope>NUCLEOTIDE SEQUENCE [LARGE SCALE GENOMIC DNA]</scope>
    <source>
        <strain evidence="3 4">CBS 102.39</strain>
    </source>
</reference>
<organism evidence="3 4">
    <name type="scientific">Agrocybe pediades</name>
    <dbReference type="NCBI Taxonomy" id="84607"/>
    <lineage>
        <taxon>Eukaryota</taxon>
        <taxon>Fungi</taxon>
        <taxon>Dikarya</taxon>
        <taxon>Basidiomycota</taxon>
        <taxon>Agaricomycotina</taxon>
        <taxon>Agaricomycetes</taxon>
        <taxon>Agaricomycetidae</taxon>
        <taxon>Agaricales</taxon>
        <taxon>Agaricineae</taxon>
        <taxon>Strophariaceae</taxon>
        <taxon>Agrocybe</taxon>
    </lineage>
</organism>
<evidence type="ECO:0000259" key="2">
    <source>
        <dbReference type="Pfam" id="PF01926"/>
    </source>
</evidence>
<dbReference type="Gene3D" id="3.40.50.300">
    <property type="entry name" value="P-loop containing nucleotide triphosphate hydrolases"/>
    <property type="match status" value="1"/>
</dbReference>
<dbReference type="AlphaFoldDB" id="A0A8H4VL58"/>
<comment type="caution">
    <text evidence="3">The sequence shown here is derived from an EMBL/GenBank/DDBJ whole genome shotgun (WGS) entry which is preliminary data.</text>
</comment>
<name>A0A8H4VL58_9AGAR</name>
<dbReference type="Pfam" id="PF01926">
    <property type="entry name" value="MMR_HSR1"/>
    <property type="match status" value="1"/>
</dbReference>
<evidence type="ECO:0000313" key="4">
    <source>
        <dbReference type="Proteomes" id="UP000521872"/>
    </source>
</evidence>
<keyword evidence="4" id="KW-1185">Reference proteome</keyword>
<evidence type="ECO:0000256" key="1">
    <source>
        <dbReference type="SAM" id="Coils"/>
    </source>
</evidence>
<accession>A0A8H4VL58</accession>
<dbReference type="GO" id="GO:0005525">
    <property type="term" value="F:GTP binding"/>
    <property type="evidence" value="ECO:0007669"/>
    <property type="project" value="InterPro"/>
</dbReference>